<protein>
    <recommendedName>
        <fullName evidence="2">D,D-heptose 1,7-bisphosphate phosphatase</fullName>
    </recommendedName>
</protein>
<accession>A0A382Y255</accession>
<dbReference type="Gene3D" id="3.40.50.1000">
    <property type="entry name" value="HAD superfamily/HAD-like"/>
    <property type="match status" value="1"/>
</dbReference>
<dbReference type="EMBL" id="UINC01171828">
    <property type="protein sequence ID" value="SVD76598.1"/>
    <property type="molecule type" value="Genomic_DNA"/>
</dbReference>
<evidence type="ECO:0008006" key="2">
    <source>
        <dbReference type="Google" id="ProtNLM"/>
    </source>
</evidence>
<dbReference type="InterPro" id="IPR023214">
    <property type="entry name" value="HAD_sf"/>
</dbReference>
<feature type="non-terminal residue" evidence="1">
    <location>
        <position position="59"/>
    </location>
</feature>
<sequence length="59" mass="6651">MNRAVFFDRDGVLNELVERDGGCYSPRRLSDFEIRSGSVEATRKTSSLGYLNIIISNQP</sequence>
<gene>
    <name evidence="1" type="ORF">METZ01_LOCUS429452</name>
</gene>
<organism evidence="1">
    <name type="scientific">marine metagenome</name>
    <dbReference type="NCBI Taxonomy" id="408172"/>
    <lineage>
        <taxon>unclassified sequences</taxon>
        <taxon>metagenomes</taxon>
        <taxon>ecological metagenomes</taxon>
    </lineage>
</organism>
<dbReference type="SUPFAM" id="SSF56784">
    <property type="entry name" value="HAD-like"/>
    <property type="match status" value="1"/>
</dbReference>
<dbReference type="AlphaFoldDB" id="A0A382Y255"/>
<evidence type="ECO:0000313" key="1">
    <source>
        <dbReference type="EMBL" id="SVD76598.1"/>
    </source>
</evidence>
<dbReference type="InterPro" id="IPR036412">
    <property type="entry name" value="HAD-like_sf"/>
</dbReference>
<reference evidence="1" key="1">
    <citation type="submission" date="2018-05" db="EMBL/GenBank/DDBJ databases">
        <authorList>
            <person name="Lanie J.A."/>
            <person name="Ng W.-L."/>
            <person name="Kazmierczak K.M."/>
            <person name="Andrzejewski T.M."/>
            <person name="Davidsen T.M."/>
            <person name="Wayne K.J."/>
            <person name="Tettelin H."/>
            <person name="Glass J.I."/>
            <person name="Rusch D."/>
            <person name="Podicherti R."/>
            <person name="Tsui H.-C.T."/>
            <person name="Winkler M.E."/>
        </authorList>
    </citation>
    <scope>NUCLEOTIDE SEQUENCE</scope>
</reference>
<proteinExistence type="predicted"/>
<name>A0A382Y255_9ZZZZ</name>